<comment type="caution">
    <text evidence="2">The sequence shown here is derived from an EMBL/GenBank/DDBJ whole genome shotgun (WGS) entry which is preliminary data.</text>
</comment>
<dbReference type="AlphaFoldDB" id="A0AAV7WKF0"/>
<dbReference type="Proteomes" id="UP001066276">
    <property type="component" value="Chromosome 1_1"/>
</dbReference>
<feature type="compositionally biased region" description="Polar residues" evidence="1">
    <location>
        <begin position="107"/>
        <end position="116"/>
    </location>
</feature>
<evidence type="ECO:0000256" key="1">
    <source>
        <dbReference type="SAM" id="MobiDB-lite"/>
    </source>
</evidence>
<reference evidence="2" key="1">
    <citation type="journal article" date="2022" name="bioRxiv">
        <title>Sequencing and chromosome-scale assembly of the giantPleurodeles waltlgenome.</title>
        <authorList>
            <person name="Brown T."/>
            <person name="Elewa A."/>
            <person name="Iarovenko S."/>
            <person name="Subramanian E."/>
            <person name="Araus A.J."/>
            <person name="Petzold A."/>
            <person name="Susuki M."/>
            <person name="Suzuki K.-i.T."/>
            <person name="Hayashi T."/>
            <person name="Toyoda A."/>
            <person name="Oliveira C."/>
            <person name="Osipova E."/>
            <person name="Leigh N.D."/>
            <person name="Simon A."/>
            <person name="Yun M.H."/>
        </authorList>
    </citation>
    <scope>NUCLEOTIDE SEQUENCE</scope>
    <source>
        <strain evidence="2">20211129_DDA</strain>
        <tissue evidence="2">Liver</tissue>
    </source>
</reference>
<feature type="compositionally biased region" description="Basic and acidic residues" evidence="1">
    <location>
        <begin position="121"/>
        <end position="134"/>
    </location>
</feature>
<feature type="region of interest" description="Disordered" evidence="1">
    <location>
        <begin position="107"/>
        <end position="139"/>
    </location>
</feature>
<name>A0AAV7WKF0_PLEWA</name>
<evidence type="ECO:0000313" key="2">
    <source>
        <dbReference type="EMBL" id="KAJ1213053.1"/>
    </source>
</evidence>
<organism evidence="2 3">
    <name type="scientific">Pleurodeles waltl</name>
    <name type="common">Iberian ribbed newt</name>
    <dbReference type="NCBI Taxonomy" id="8319"/>
    <lineage>
        <taxon>Eukaryota</taxon>
        <taxon>Metazoa</taxon>
        <taxon>Chordata</taxon>
        <taxon>Craniata</taxon>
        <taxon>Vertebrata</taxon>
        <taxon>Euteleostomi</taxon>
        <taxon>Amphibia</taxon>
        <taxon>Batrachia</taxon>
        <taxon>Caudata</taxon>
        <taxon>Salamandroidea</taxon>
        <taxon>Salamandridae</taxon>
        <taxon>Pleurodelinae</taxon>
        <taxon>Pleurodeles</taxon>
    </lineage>
</organism>
<evidence type="ECO:0000313" key="3">
    <source>
        <dbReference type="Proteomes" id="UP001066276"/>
    </source>
</evidence>
<gene>
    <name evidence="2" type="ORF">NDU88_000692</name>
</gene>
<accession>A0AAV7WKF0</accession>
<proteinExistence type="predicted"/>
<protein>
    <submittedName>
        <fullName evidence="2">Uncharacterized protein</fullName>
    </submittedName>
</protein>
<sequence>MGVRALVKDRRRVRRSPGPAGAIWEWLGRAPVEEARGGLGMASMLEPEGLVAARRAAANCLGPQENAGQGPGQEWCYLRHIAAVCPPNKQNLIAMVKDKGLHSAQSNKIVNNTQSVPPFDKAGEGSEKDQRGQSEEQPVCTPLMAYSMEAITSIRAELATKKDSVVIEVNLLRADLCGVADRMTATESNVGELQQEVSTLGDTVSSLTKLTM</sequence>
<keyword evidence="3" id="KW-1185">Reference proteome</keyword>
<dbReference type="EMBL" id="JANPWB010000001">
    <property type="protein sequence ID" value="KAJ1213053.1"/>
    <property type="molecule type" value="Genomic_DNA"/>
</dbReference>